<dbReference type="Pfam" id="PF01636">
    <property type="entry name" value="APH"/>
    <property type="match status" value="1"/>
</dbReference>
<comment type="caution">
    <text evidence="2">The sequence shown here is derived from an EMBL/GenBank/DDBJ whole genome shotgun (WGS) entry which is preliminary data.</text>
</comment>
<dbReference type="InterPro" id="IPR011009">
    <property type="entry name" value="Kinase-like_dom_sf"/>
</dbReference>
<organism evidence="2 3">
    <name type="scientific">Solirubrobacter pauli</name>
    <dbReference type="NCBI Taxonomy" id="166793"/>
    <lineage>
        <taxon>Bacteria</taxon>
        <taxon>Bacillati</taxon>
        <taxon>Actinomycetota</taxon>
        <taxon>Thermoleophilia</taxon>
        <taxon>Solirubrobacterales</taxon>
        <taxon>Solirubrobacteraceae</taxon>
        <taxon>Solirubrobacter</taxon>
    </lineage>
</organism>
<evidence type="ECO:0000313" key="2">
    <source>
        <dbReference type="EMBL" id="RKQ90316.1"/>
    </source>
</evidence>
<dbReference type="Proteomes" id="UP000278962">
    <property type="component" value="Unassembled WGS sequence"/>
</dbReference>
<keyword evidence="3" id="KW-1185">Reference proteome</keyword>
<protein>
    <submittedName>
        <fullName evidence="2">Phosphotransferase family enzyme</fullName>
    </submittedName>
</protein>
<dbReference type="RefSeq" id="WP_121246761.1">
    <property type="nucleotide sequence ID" value="NZ_RBIL01000001.1"/>
</dbReference>
<feature type="domain" description="Aminoglycoside phosphotransferase" evidence="1">
    <location>
        <begin position="53"/>
        <end position="248"/>
    </location>
</feature>
<accession>A0A660L7G8</accession>
<dbReference type="EMBL" id="RBIL01000001">
    <property type="protein sequence ID" value="RKQ90316.1"/>
    <property type="molecule type" value="Genomic_DNA"/>
</dbReference>
<dbReference type="OrthoDB" id="115252at2"/>
<reference evidence="2 3" key="1">
    <citation type="submission" date="2018-10" db="EMBL/GenBank/DDBJ databases">
        <title>Genomic Encyclopedia of Archaeal and Bacterial Type Strains, Phase II (KMG-II): from individual species to whole genera.</title>
        <authorList>
            <person name="Goeker M."/>
        </authorList>
    </citation>
    <scope>NUCLEOTIDE SEQUENCE [LARGE SCALE GENOMIC DNA]</scope>
    <source>
        <strain evidence="2 3">DSM 14954</strain>
    </source>
</reference>
<keyword evidence="2" id="KW-0808">Transferase</keyword>
<evidence type="ECO:0000313" key="3">
    <source>
        <dbReference type="Proteomes" id="UP000278962"/>
    </source>
</evidence>
<dbReference type="Gene3D" id="3.90.1200.10">
    <property type="match status" value="1"/>
</dbReference>
<dbReference type="AlphaFoldDB" id="A0A660L7G8"/>
<proteinExistence type="predicted"/>
<sequence>MHASTVSRAVEAASAVAAAQGLRVTDAVPVGTGSNVIVHLRPAPVVARVMTGTVVLHRDPRAWLARELDVGRFLAGRAPVIAPTEEADPGPYEHDGLWLSLWEHVDVRAVPPAAAETGRALRDLHDALAQYPRALPPRSAVLEEIDWLLRALGDDGSDLAAERDRLADFIRSQHDAPGQRPLHGDASFSNLLATADGPRWNDFEDVCVGPVEWDVAGVLADARERHGSAFAAEVLAAYGNRCAPDALARVDAVHALYGTLWRRYAIRSRAGRARPEPAAEPRRRPR</sequence>
<dbReference type="SUPFAM" id="SSF56112">
    <property type="entry name" value="Protein kinase-like (PK-like)"/>
    <property type="match status" value="1"/>
</dbReference>
<dbReference type="GO" id="GO:0016740">
    <property type="term" value="F:transferase activity"/>
    <property type="evidence" value="ECO:0007669"/>
    <property type="project" value="UniProtKB-KW"/>
</dbReference>
<dbReference type="InterPro" id="IPR002575">
    <property type="entry name" value="Aminoglycoside_PTrfase"/>
</dbReference>
<name>A0A660L7G8_9ACTN</name>
<gene>
    <name evidence="2" type="ORF">C8N24_0117</name>
</gene>
<evidence type="ECO:0000259" key="1">
    <source>
        <dbReference type="Pfam" id="PF01636"/>
    </source>
</evidence>